<evidence type="ECO:0000256" key="1">
    <source>
        <dbReference type="ARBA" id="ARBA00022723"/>
    </source>
</evidence>
<dbReference type="SMART" id="SM00066">
    <property type="entry name" value="GAL4"/>
    <property type="match status" value="1"/>
</dbReference>
<dbReference type="GO" id="GO:0006351">
    <property type="term" value="P:DNA-templated transcription"/>
    <property type="evidence" value="ECO:0007669"/>
    <property type="project" value="InterPro"/>
</dbReference>
<evidence type="ECO:0000259" key="9">
    <source>
        <dbReference type="PROSITE" id="PS50048"/>
    </source>
</evidence>
<dbReference type="Gene3D" id="4.10.240.10">
    <property type="entry name" value="Zn(2)-C6 fungal-type DNA-binding domain"/>
    <property type="match status" value="1"/>
</dbReference>
<dbReference type="CDD" id="cd00067">
    <property type="entry name" value="GAL4"/>
    <property type="match status" value="1"/>
</dbReference>
<reference evidence="10 11" key="1">
    <citation type="submission" date="2016-03" db="EMBL/GenBank/DDBJ databases">
        <title>Comparative genomics of Pseudogymnoascus destructans, the fungus causing white-nose syndrome of bats.</title>
        <authorList>
            <person name="Palmer J.M."/>
            <person name="Drees K.P."/>
            <person name="Foster J.T."/>
            <person name="Lindner D.L."/>
        </authorList>
    </citation>
    <scope>NUCLEOTIDE SEQUENCE [LARGE SCALE GENOMIC DNA]</scope>
    <source>
        <strain evidence="10 11">UAMH 10579</strain>
    </source>
</reference>
<keyword evidence="3" id="KW-0805">Transcription regulation</keyword>
<keyword evidence="4" id="KW-0238">DNA-binding</keyword>
<dbReference type="PROSITE" id="PS00463">
    <property type="entry name" value="ZN2_CY6_FUNGAL_1"/>
    <property type="match status" value="1"/>
</dbReference>
<feature type="compositionally biased region" description="Low complexity" evidence="7">
    <location>
        <begin position="86"/>
        <end position="96"/>
    </location>
</feature>
<evidence type="ECO:0000313" key="10">
    <source>
        <dbReference type="EMBL" id="OBT94459.2"/>
    </source>
</evidence>
<dbReference type="GO" id="GO:0005634">
    <property type="term" value="C:nucleus"/>
    <property type="evidence" value="ECO:0007669"/>
    <property type="project" value="TreeGrafter"/>
</dbReference>
<keyword evidence="1" id="KW-0479">Metal-binding</keyword>
<feature type="region of interest" description="Disordered" evidence="7">
    <location>
        <begin position="47"/>
        <end position="96"/>
    </location>
</feature>
<keyword evidence="11" id="KW-1185">Reference proteome</keyword>
<evidence type="ECO:0000256" key="8">
    <source>
        <dbReference type="SAM" id="Phobius"/>
    </source>
</evidence>
<dbReference type="Pfam" id="PF04082">
    <property type="entry name" value="Fungal_trans"/>
    <property type="match status" value="1"/>
</dbReference>
<evidence type="ECO:0000256" key="3">
    <source>
        <dbReference type="ARBA" id="ARBA00023015"/>
    </source>
</evidence>
<dbReference type="InterPro" id="IPR007219">
    <property type="entry name" value="XnlR_reg_dom"/>
</dbReference>
<keyword evidence="6" id="KW-0539">Nucleus</keyword>
<dbReference type="GO" id="GO:0000978">
    <property type="term" value="F:RNA polymerase II cis-regulatory region sequence-specific DNA binding"/>
    <property type="evidence" value="ECO:0007669"/>
    <property type="project" value="TreeGrafter"/>
</dbReference>
<dbReference type="InterPro" id="IPR051430">
    <property type="entry name" value="Fungal_TF_Env_Response"/>
</dbReference>
<dbReference type="GO" id="GO:0001228">
    <property type="term" value="F:DNA-binding transcription activator activity, RNA polymerase II-specific"/>
    <property type="evidence" value="ECO:0007669"/>
    <property type="project" value="TreeGrafter"/>
</dbReference>
<keyword evidence="5" id="KW-0804">Transcription</keyword>
<dbReference type="EMBL" id="KV460243">
    <property type="protein sequence ID" value="OBT94459.2"/>
    <property type="molecule type" value="Genomic_DNA"/>
</dbReference>
<dbReference type="CDD" id="cd12148">
    <property type="entry name" value="fungal_TF_MHR"/>
    <property type="match status" value="1"/>
</dbReference>
<dbReference type="SUPFAM" id="SSF57701">
    <property type="entry name" value="Zn2/Cys6 DNA-binding domain"/>
    <property type="match status" value="1"/>
</dbReference>
<dbReference type="PANTHER" id="PTHR31944:SF131">
    <property type="entry name" value="HEME-RESPONSIVE ZINC FINGER TRANSCRIPTION FACTOR HAP1"/>
    <property type="match status" value="1"/>
</dbReference>
<organism evidence="10 11">
    <name type="scientific">Pseudogymnoascus verrucosus</name>
    <dbReference type="NCBI Taxonomy" id="342668"/>
    <lineage>
        <taxon>Eukaryota</taxon>
        <taxon>Fungi</taxon>
        <taxon>Dikarya</taxon>
        <taxon>Ascomycota</taxon>
        <taxon>Pezizomycotina</taxon>
        <taxon>Leotiomycetes</taxon>
        <taxon>Thelebolales</taxon>
        <taxon>Thelebolaceae</taxon>
        <taxon>Pseudogymnoascus</taxon>
    </lineage>
</organism>
<keyword evidence="8" id="KW-0472">Membrane</keyword>
<dbReference type="PANTHER" id="PTHR31944">
    <property type="entry name" value="HEME-RESPONSIVE ZINC FINGER TRANSCRIPTION FACTOR HAP1"/>
    <property type="match status" value="1"/>
</dbReference>
<evidence type="ECO:0000313" key="11">
    <source>
        <dbReference type="Proteomes" id="UP000091956"/>
    </source>
</evidence>
<dbReference type="STRING" id="342668.A0A1B8GF44"/>
<evidence type="ECO:0000256" key="7">
    <source>
        <dbReference type="SAM" id="MobiDB-lite"/>
    </source>
</evidence>
<dbReference type="InterPro" id="IPR036864">
    <property type="entry name" value="Zn2-C6_fun-type_DNA-bd_sf"/>
</dbReference>
<dbReference type="Proteomes" id="UP000091956">
    <property type="component" value="Unassembled WGS sequence"/>
</dbReference>
<evidence type="ECO:0000256" key="5">
    <source>
        <dbReference type="ARBA" id="ARBA00023163"/>
    </source>
</evidence>
<evidence type="ECO:0000256" key="4">
    <source>
        <dbReference type="ARBA" id="ARBA00023125"/>
    </source>
</evidence>
<gene>
    <name evidence="10" type="ORF">VE01_07231</name>
</gene>
<dbReference type="InterPro" id="IPR001138">
    <property type="entry name" value="Zn2Cys6_DnaBD"/>
</dbReference>
<dbReference type="RefSeq" id="XP_059319501.1">
    <property type="nucleotide sequence ID" value="XM_059463866.1"/>
</dbReference>
<dbReference type="GO" id="GO:0008270">
    <property type="term" value="F:zinc ion binding"/>
    <property type="evidence" value="ECO:0007669"/>
    <property type="project" value="InterPro"/>
</dbReference>
<feature type="domain" description="Zn(2)-C6 fungal-type" evidence="9">
    <location>
        <begin position="14"/>
        <end position="44"/>
    </location>
</feature>
<proteinExistence type="predicted"/>
<keyword evidence="8" id="KW-0812">Transmembrane</keyword>
<evidence type="ECO:0000256" key="6">
    <source>
        <dbReference type="ARBA" id="ARBA00023242"/>
    </source>
</evidence>
<reference evidence="11" key="2">
    <citation type="journal article" date="2018" name="Nat. Commun.">
        <title>Extreme sensitivity to ultraviolet light in the fungal pathogen causing white-nose syndrome of bats.</title>
        <authorList>
            <person name="Palmer J.M."/>
            <person name="Drees K.P."/>
            <person name="Foster J.T."/>
            <person name="Lindner D.L."/>
        </authorList>
    </citation>
    <scope>NUCLEOTIDE SEQUENCE [LARGE SCALE GENOMIC DNA]</scope>
    <source>
        <strain evidence="11">UAMH 10579</strain>
    </source>
</reference>
<keyword evidence="8" id="KW-1133">Transmembrane helix</keyword>
<sequence>MTDPERRRRRLTVSCTLCKRRKIRCNRETPCSNCVRSRNGTCVYENNVTAPPRRDTGLTPERAGGFGRESNASRRSEPAFPPLPTPSSSASSPAPDVAAMQRRILALESELAGVSIKQTPTQQPPMELAPALLDPFSTQKEDTVTTTTKLAGTFHVHNENTECGIGYEGGIPRSVTHKTRVFGQSHWINGIVLFLGIPKLIESHFLCETSRAVVGIQRCKSLARTIKFQRTPAARSLPPIPDLPPKEVADTLIESYLRTVESVHRILHIPTFRRDYAALWASESPTNTVFLVQLKLVLAIGASTYDTKFSLRTSAIRWVYQAQNWLSEPAFKSRLNIQTLQISLLLLFARETTGVGEDMVWVSAGSLLRTAIHMGLNRDPSLLPTRSLFAAEMRRRLWNTILEAVVRTSLMSGGPPLLSLSDFNTAPPRNFSDEQLSDDDSTPAPDGEFTQISVAIALRATFPLRLAVAKFLNDFGAHGTYDETLRLDTELRTVYRALCHTLQGYASSSTGSTPSRFALRVVDFHMLRYQLALHVPFFGPALKVTAYAYSRTVVVENSLRLWYSVCPPSSGARGVAVVEEEEEEIGRDDLMRLAVCGSGFYCTVAIQANLLIAVELRTQVMEAASLSPPTLRPDLLAVLEDSKAWVLRRIEAGETNIKGYLMLCVVTTQIDALALGLGKDEMLRLCLEAAEESEEVCFPLLEEMVAQGRDGGGDSGIPTGLGTPEGGVEDWEFMVSWVLACMCAVLPWLTSVIGFRCAV</sequence>
<dbReference type="Pfam" id="PF00172">
    <property type="entry name" value="Zn_clus"/>
    <property type="match status" value="1"/>
</dbReference>
<dbReference type="SMART" id="SM00906">
    <property type="entry name" value="Fungal_trans"/>
    <property type="match status" value="1"/>
</dbReference>
<dbReference type="PROSITE" id="PS50048">
    <property type="entry name" value="ZN2_CY6_FUNGAL_2"/>
    <property type="match status" value="1"/>
</dbReference>
<accession>A0A1B8GF44</accession>
<name>A0A1B8GF44_9PEZI</name>
<protein>
    <recommendedName>
        <fullName evidence="9">Zn(2)-C6 fungal-type domain-containing protein</fullName>
    </recommendedName>
</protein>
<dbReference type="GeneID" id="28840617"/>
<keyword evidence="2" id="KW-0862">Zinc</keyword>
<dbReference type="AlphaFoldDB" id="A0A1B8GF44"/>
<evidence type="ECO:0000256" key="2">
    <source>
        <dbReference type="ARBA" id="ARBA00022833"/>
    </source>
</evidence>
<feature type="transmembrane region" description="Helical" evidence="8">
    <location>
        <begin position="734"/>
        <end position="755"/>
    </location>
</feature>